<dbReference type="PIRSF" id="PIRSF006470">
    <property type="entry name" value="DctB"/>
    <property type="match status" value="1"/>
</dbReference>
<accession>I0GME8</accession>
<evidence type="ECO:0000313" key="3">
    <source>
        <dbReference type="Proteomes" id="UP000007887"/>
    </source>
</evidence>
<proteinExistence type="predicted"/>
<dbReference type="InterPro" id="IPR038404">
    <property type="entry name" value="TRAP_DctP_sf"/>
</dbReference>
<dbReference type="PATRIC" id="fig|927704.6.peg.234"/>
<dbReference type="CDD" id="cd13671">
    <property type="entry name" value="PBP2_TRAP_SBP_like_3"/>
    <property type="match status" value="1"/>
</dbReference>
<dbReference type="Pfam" id="PF03480">
    <property type="entry name" value="DctP"/>
    <property type="match status" value="1"/>
</dbReference>
<name>I0GME8_SELRL</name>
<sequence length="341" mass="38329">MGWKSKLSLLLLVGLICFLIIPAGNTIGNGKRIVRIAHSQSEKHPEHIGLLAFKKHVEEKLGDKFEVQIFPNELLGGQKKAIELTQTGAIDFIVVGCPNVETIASVYEVFSMPYLFASQKAYFDTMRDEAYMKKIYTSTDEAGFRVMTWYNAGIRSFYAKEKIEKPEDMQGMKLRVQQSPASIAMVNAFGAAATPMSFGEVYTAIQQGVIDGAENNELAITNNKHGEVAKYYSYTNHQMIPDVLMANLRFLQSLSPEEQEVFAEAARLSTDVELEAWDKEVENAKKIAQEEMGVTFVNVDMTPFRAQVLELHKEMLAKNPNIRDIYEHIQTINARDTGAKE</sequence>
<dbReference type="NCBIfam" id="TIGR00787">
    <property type="entry name" value="dctP"/>
    <property type="match status" value="1"/>
</dbReference>
<keyword evidence="1" id="KW-0732">Signal</keyword>
<gene>
    <name evidence="2" type="primary">dctP</name>
    <name evidence="2" type="ordered locus">SELR_02270</name>
</gene>
<dbReference type="GO" id="GO:0055085">
    <property type="term" value="P:transmembrane transport"/>
    <property type="evidence" value="ECO:0007669"/>
    <property type="project" value="InterPro"/>
</dbReference>
<evidence type="ECO:0000313" key="2">
    <source>
        <dbReference type="EMBL" id="BAL81935.1"/>
    </source>
</evidence>
<dbReference type="HOGENOM" id="CLU_036176_4_0_9"/>
<dbReference type="InterPro" id="IPR004682">
    <property type="entry name" value="TRAP_DctP"/>
</dbReference>
<dbReference type="GO" id="GO:0030246">
    <property type="term" value="F:carbohydrate binding"/>
    <property type="evidence" value="ECO:0007669"/>
    <property type="project" value="TreeGrafter"/>
</dbReference>
<evidence type="ECO:0000256" key="1">
    <source>
        <dbReference type="ARBA" id="ARBA00022729"/>
    </source>
</evidence>
<dbReference type="EMBL" id="AP012292">
    <property type="protein sequence ID" value="BAL81935.1"/>
    <property type="molecule type" value="Genomic_DNA"/>
</dbReference>
<dbReference type="InterPro" id="IPR018389">
    <property type="entry name" value="DctP_fam"/>
</dbReference>
<dbReference type="eggNOG" id="COG1638">
    <property type="taxonomic scope" value="Bacteria"/>
</dbReference>
<dbReference type="GO" id="GO:0030288">
    <property type="term" value="C:outer membrane-bounded periplasmic space"/>
    <property type="evidence" value="ECO:0007669"/>
    <property type="project" value="InterPro"/>
</dbReference>
<dbReference type="AlphaFoldDB" id="I0GME8"/>
<organism evidence="2 3">
    <name type="scientific">Selenomonas ruminantium subsp. lactilytica (strain NBRC 103574 / TAM6421)</name>
    <dbReference type="NCBI Taxonomy" id="927704"/>
    <lineage>
        <taxon>Bacteria</taxon>
        <taxon>Bacillati</taxon>
        <taxon>Bacillota</taxon>
        <taxon>Negativicutes</taxon>
        <taxon>Selenomonadales</taxon>
        <taxon>Selenomonadaceae</taxon>
        <taxon>Selenomonas</taxon>
    </lineage>
</organism>
<dbReference type="RefSeq" id="WP_014423380.1">
    <property type="nucleotide sequence ID" value="NC_017068.1"/>
</dbReference>
<dbReference type="Proteomes" id="UP000007887">
    <property type="component" value="Chromosome"/>
</dbReference>
<protein>
    <submittedName>
        <fullName evidence="2">Putative TRAP C4-dicarboxylate transport system DctP subunit</fullName>
    </submittedName>
</protein>
<reference evidence="2 3" key="1">
    <citation type="submission" date="2011-10" db="EMBL/GenBank/DDBJ databases">
        <title>Whole genome sequence of Selenomonas ruminantium subsp. lactilytica TAM6421.</title>
        <authorList>
            <person name="Oguchi A."/>
            <person name="Ankai A."/>
            <person name="Kaneko J."/>
            <person name="Yamada-Narita S."/>
            <person name="Fukui S."/>
            <person name="Takahashi M."/>
            <person name="Onodera T."/>
            <person name="Kojima S."/>
            <person name="Fushimi T."/>
            <person name="Abe N."/>
            <person name="Kamio Y."/>
            <person name="Yamazaki S."/>
            <person name="Fujita N."/>
        </authorList>
    </citation>
    <scope>NUCLEOTIDE SEQUENCE [LARGE SCALE GENOMIC DNA]</scope>
    <source>
        <strain evidence="3">NBRC 103574 / TAM6421</strain>
    </source>
</reference>
<dbReference type="Gene3D" id="3.40.190.170">
    <property type="entry name" value="Bacterial extracellular solute-binding protein, family 7"/>
    <property type="match status" value="1"/>
</dbReference>
<dbReference type="NCBIfam" id="NF037995">
    <property type="entry name" value="TRAP_S1"/>
    <property type="match status" value="1"/>
</dbReference>
<dbReference type="KEGG" id="sri:SELR_02270"/>
<dbReference type="OrthoDB" id="9815946at2"/>
<dbReference type="PANTHER" id="PTHR33376:SF2">
    <property type="entry name" value="DICARBOXYLATE-BINDING PERIPLASMIC PROTEIN"/>
    <property type="match status" value="1"/>
</dbReference>
<dbReference type="PANTHER" id="PTHR33376">
    <property type="match status" value="1"/>
</dbReference>